<evidence type="ECO:0000313" key="2">
    <source>
        <dbReference type="EMBL" id="RDW74514.1"/>
    </source>
</evidence>
<dbReference type="GeneID" id="38117546"/>
<protein>
    <submittedName>
        <fullName evidence="2">Uncharacterized protein</fullName>
    </submittedName>
</protein>
<keyword evidence="1" id="KW-0472">Membrane</keyword>
<gene>
    <name evidence="2" type="ORF">DSM5745_07176</name>
</gene>
<keyword evidence="1" id="KW-1133">Transmembrane helix</keyword>
<keyword evidence="1" id="KW-0812">Transmembrane</keyword>
<reference evidence="2 3" key="1">
    <citation type="journal article" date="2018" name="IMA Fungus">
        <title>IMA Genome-F 9: Draft genome sequence of Annulohypoxylon stygium, Aspergillus mulundensis, Berkeleyomyces basicola (syn. Thielaviopsis basicola), Ceratocystis smalleyi, two Cercospora beticola strains, Coleophoma cylindrospora, Fusarium fracticaudum, Phialophora cf. hyalina, and Morchella septimelata.</title>
        <authorList>
            <person name="Wingfield B.D."/>
            <person name="Bills G.F."/>
            <person name="Dong Y."/>
            <person name="Huang W."/>
            <person name="Nel W.J."/>
            <person name="Swalarsk-Parry B.S."/>
            <person name="Vaghefi N."/>
            <person name="Wilken P.M."/>
            <person name="An Z."/>
            <person name="de Beer Z.W."/>
            <person name="De Vos L."/>
            <person name="Chen L."/>
            <person name="Duong T.A."/>
            <person name="Gao Y."/>
            <person name="Hammerbacher A."/>
            <person name="Kikkert J.R."/>
            <person name="Li Y."/>
            <person name="Li H."/>
            <person name="Li K."/>
            <person name="Li Q."/>
            <person name="Liu X."/>
            <person name="Ma X."/>
            <person name="Naidoo K."/>
            <person name="Pethybridge S.J."/>
            <person name="Sun J."/>
            <person name="Steenkamp E.T."/>
            <person name="van der Nest M.A."/>
            <person name="van Wyk S."/>
            <person name="Wingfield M.J."/>
            <person name="Xiong C."/>
            <person name="Yue Q."/>
            <person name="Zhang X."/>
        </authorList>
    </citation>
    <scope>NUCLEOTIDE SEQUENCE [LARGE SCALE GENOMIC DNA]</scope>
    <source>
        <strain evidence="2 3">DSM 5745</strain>
    </source>
</reference>
<evidence type="ECO:0000256" key="1">
    <source>
        <dbReference type="SAM" id="Phobius"/>
    </source>
</evidence>
<dbReference type="Proteomes" id="UP000256690">
    <property type="component" value="Unassembled WGS sequence"/>
</dbReference>
<organism evidence="2 3">
    <name type="scientific">Aspergillus mulundensis</name>
    <dbReference type="NCBI Taxonomy" id="1810919"/>
    <lineage>
        <taxon>Eukaryota</taxon>
        <taxon>Fungi</taxon>
        <taxon>Dikarya</taxon>
        <taxon>Ascomycota</taxon>
        <taxon>Pezizomycotina</taxon>
        <taxon>Eurotiomycetes</taxon>
        <taxon>Eurotiomycetidae</taxon>
        <taxon>Eurotiales</taxon>
        <taxon>Aspergillaceae</taxon>
        <taxon>Aspergillus</taxon>
        <taxon>Aspergillus subgen. Nidulantes</taxon>
    </lineage>
</organism>
<comment type="caution">
    <text evidence="2">The sequence shown here is derived from an EMBL/GenBank/DDBJ whole genome shotgun (WGS) entry which is preliminary data.</text>
</comment>
<proteinExistence type="predicted"/>
<sequence>MTRDVSMNVPRRECIMALYPAHKDDPKHRHATVVHPLSFTPLSLVTILITRRWDKKARMWIVLSPQELDGIEPSTVPNPVGFCASAEACLTTYTGGVSPRPT</sequence>
<name>A0A3D8RKT2_9EURO</name>
<dbReference type="EMBL" id="PVWQ01000008">
    <property type="protein sequence ID" value="RDW74514.1"/>
    <property type="molecule type" value="Genomic_DNA"/>
</dbReference>
<dbReference type="RefSeq" id="XP_026602282.1">
    <property type="nucleotide sequence ID" value="XM_026749192.1"/>
</dbReference>
<keyword evidence="3" id="KW-1185">Reference proteome</keyword>
<accession>A0A3D8RKT2</accession>
<dbReference type="AlphaFoldDB" id="A0A3D8RKT2"/>
<feature type="transmembrane region" description="Helical" evidence="1">
    <location>
        <begin position="33"/>
        <end position="50"/>
    </location>
</feature>
<evidence type="ECO:0000313" key="3">
    <source>
        <dbReference type="Proteomes" id="UP000256690"/>
    </source>
</evidence>